<dbReference type="RefSeq" id="WP_132253538.1">
    <property type="nucleotide sequence ID" value="NZ_SMAL01000010.1"/>
</dbReference>
<dbReference type="Pfam" id="PF13487">
    <property type="entry name" value="HD_5"/>
    <property type="match status" value="2"/>
</dbReference>
<dbReference type="PANTHER" id="PTHR43155">
    <property type="entry name" value="CYCLIC DI-GMP PHOSPHODIESTERASE PA4108-RELATED"/>
    <property type="match status" value="1"/>
</dbReference>
<evidence type="ECO:0000313" key="3">
    <source>
        <dbReference type="Proteomes" id="UP000294902"/>
    </source>
</evidence>
<dbReference type="InterPro" id="IPR003607">
    <property type="entry name" value="HD/PDEase_dom"/>
</dbReference>
<dbReference type="InterPro" id="IPR037522">
    <property type="entry name" value="HD_GYP_dom"/>
</dbReference>
<dbReference type="Gene3D" id="1.10.3210.10">
    <property type="entry name" value="Hypothetical protein af1432"/>
    <property type="match status" value="2"/>
</dbReference>
<dbReference type="PANTHER" id="PTHR43155:SF1">
    <property type="entry name" value="3'3'-CGAMP-SPECIFIC PHOSPHODIESTERASE 1"/>
    <property type="match status" value="1"/>
</dbReference>
<gene>
    <name evidence="2" type="ORF">EDC18_11034</name>
</gene>
<feature type="domain" description="HD-GYP" evidence="1">
    <location>
        <begin position="4"/>
        <end position="198"/>
    </location>
</feature>
<dbReference type="OrthoDB" id="9798833at2"/>
<evidence type="ECO:0000313" key="2">
    <source>
        <dbReference type="EMBL" id="TCT12960.1"/>
    </source>
</evidence>
<dbReference type="PROSITE" id="PS51832">
    <property type="entry name" value="HD_GYP"/>
    <property type="match status" value="2"/>
</dbReference>
<dbReference type="SMART" id="SM00471">
    <property type="entry name" value="HDc"/>
    <property type="match status" value="2"/>
</dbReference>
<keyword evidence="3" id="KW-1185">Reference proteome</keyword>
<reference evidence="2 3" key="1">
    <citation type="submission" date="2019-03" db="EMBL/GenBank/DDBJ databases">
        <title>Genomic Encyclopedia of Type Strains, Phase IV (KMG-IV): sequencing the most valuable type-strain genomes for metagenomic binning, comparative biology and taxonomic classification.</title>
        <authorList>
            <person name="Goeker M."/>
        </authorList>
    </citation>
    <scope>NUCLEOTIDE SEQUENCE [LARGE SCALE GENOMIC DNA]</scope>
    <source>
        <strain evidence="2 3">DSM 24629</strain>
    </source>
</reference>
<dbReference type="EMBL" id="SMAL01000010">
    <property type="protein sequence ID" value="TCT12960.1"/>
    <property type="molecule type" value="Genomic_DNA"/>
</dbReference>
<evidence type="ECO:0000259" key="1">
    <source>
        <dbReference type="PROSITE" id="PS51832"/>
    </source>
</evidence>
<protein>
    <submittedName>
        <fullName evidence="2">HD domain-containing protein</fullName>
    </submittedName>
</protein>
<accession>A0A4R3MJZ4</accession>
<dbReference type="SUPFAM" id="SSF109604">
    <property type="entry name" value="HD-domain/PDEase-like"/>
    <property type="match status" value="2"/>
</dbReference>
<proteinExistence type="predicted"/>
<organism evidence="2 3">
    <name type="scientific">Natranaerovirga pectinivora</name>
    <dbReference type="NCBI Taxonomy" id="682400"/>
    <lineage>
        <taxon>Bacteria</taxon>
        <taxon>Bacillati</taxon>
        <taxon>Bacillota</taxon>
        <taxon>Clostridia</taxon>
        <taxon>Lachnospirales</taxon>
        <taxon>Natranaerovirgaceae</taxon>
        <taxon>Natranaerovirga</taxon>
    </lineage>
</organism>
<comment type="caution">
    <text evidence="2">The sequence shown here is derived from an EMBL/GenBank/DDBJ whole genome shotgun (WGS) entry which is preliminary data.</text>
</comment>
<dbReference type="Proteomes" id="UP000294902">
    <property type="component" value="Unassembled WGS sequence"/>
</dbReference>
<sequence>MINLNNLLVAVSNALDFVEMDILGITSNHSKRVAYLSFYLAKKLGLSSEECFDIVAISILHDNGISEKMLHSNIKGSYQVRQNVLERIEEHCPIGEENIKDFPFLTDVKNIILYHHERFDGKGFFGIKGDQIPIMAQIISFVDTIDRLFNLKENYEEKEKHIVEYVKRQENKLVSTKILNVFYELIRDKDIMLNLKDELIDSAVLENIPTFTQELSYMEIRNITKVLSKIIDCKSKFTSYHSIGLATLVSEMATYYKKGEEEKLKLIIAADLHDIGKLAIPNNILEKPTKLNDEEYNIIKTHVVYTRKCLESLSTFKDITEWASNHHEKLNGLGYPKGLKGSELDFNSRLLGCLDIYQALTEDRPYRQPLTHNQSMEVLYEMANEKLIDLGITKDIDIVFGSQ</sequence>
<name>A0A4R3MJZ4_9FIRM</name>
<dbReference type="AlphaFoldDB" id="A0A4R3MJZ4"/>
<feature type="domain" description="HD-GYP" evidence="1">
    <location>
        <begin position="216"/>
        <end position="403"/>
    </location>
</feature>
<dbReference type="CDD" id="cd00077">
    <property type="entry name" value="HDc"/>
    <property type="match status" value="2"/>
</dbReference>